<dbReference type="PROSITE" id="PS51257">
    <property type="entry name" value="PROKAR_LIPOPROTEIN"/>
    <property type="match status" value="1"/>
</dbReference>
<protein>
    <recommendedName>
        <fullName evidence="5">ArsR family transcriptional regulator</fullName>
    </recommendedName>
</protein>
<name>A0ABS4JL62_9BACL</name>
<keyword evidence="4" id="KW-1185">Reference proteome</keyword>
<keyword evidence="2" id="KW-0732">Signal</keyword>
<reference evidence="3 4" key="1">
    <citation type="submission" date="2021-03" db="EMBL/GenBank/DDBJ databases">
        <title>Genomic Encyclopedia of Type Strains, Phase IV (KMG-IV): sequencing the most valuable type-strain genomes for metagenomic binning, comparative biology and taxonomic classification.</title>
        <authorList>
            <person name="Goeker M."/>
        </authorList>
    </citation>
    <scope>NUCLEOTIDE SEQUENCE [LARGE SCALE GENOMIC DNA]</scope>
    <source>
        <strain evidence="3 4">DSM 26806</strain>
    </source>
</reference>
<dbReference type="Proteomes" id="UP001519288">
    <property type="component" value="Unassembled WGS sequence"/>
</dbReference>
<evidence type="ECO:0000256" key="1">
    <source>
        <dbReference type="SAM" id="MobiDB-lite"/>
    </source>
</evidence>
<feature type="region of interest" description="Disordered" evidence="1">
    <location>
        <begin position="30"/>
        <end position="63"/>
    </location>
</feature>
<feature type="signal peptide" evidence="2">
    <location>
        <begin position="1"/>
        <end position="20"/>
    </location>
</feature>
<organism evidence="3 4">
    <name type="scientific">Paenibacillus shirakamiensis</name>
    <dbReference type="NCBI Taxonomy" id="1265935"/>
    <lineage>
        <taxon>Bacteria</taxon>
        <taxon>Bacillati</taxon>
        <taxon>Bacillota</taxon>
        <taxon>Bacilli</taxon>
        <taxon>Bacillales</taxon>
        <taxon>Paenibacillaceae</taxon>
        <taxon>Paenibacillus</taxon>
    </lineage>
</organism>
<evidence type="ECO:0008006" key="5">
    <source>
        <dbReference type="Google" id="ProtNLM"/>
    </source>
</evidence>
<evidence type="ECO:0000313" key="4">
    <source>
        <dbReference type="Proteomes" id="UP001519288"/>
    </source>
</evidence>
<feature type="chain" id="PRO_5046621585" description="ArsR family transcriptional regulator" evidence="2">
    <location>
        <begin position="21"/>
        <end position="429"/>
    </location>
</feature>
<accession>A0ABS4JL62</accession>
<feature type="region of interest" description="Disordered" evidence="1">
    <location>
        <begin position="407"/>
        <end position="429"/>
    </location>
</feature>
<gene>
    <name evidence="3" type="ORF">J2Z69_003518</name>
</gene>
<dbReference type="RefSeq" id="WP_209865494.1">
    <property type="nucleotide sequence ID" value="NZ_JAGGLD010000008.1"/>
</dbReference>
<comment type="caution">
    <text evidence="3">The sequence shown here is derived from an EMBL/GenBank/DDBJ whole genome shotgun (WGS) entry which is preliminary data.</text>
</comment>
<dbReference type="EMBL" id="JAGGLD010000008">
    <property type="protein sequence ID" value="MBP2002445.1"/>
    <property type="molecule type" value="Genomic_DNA"/>
</dbReference>
<evidence type="ECO:0000313" key="3">
    <source>
        <dbReference type="EMBL" id="MBP2002445.1"/>
    </source>
</evidence>
<feature type="compositionally biased region" description="Polar residues" evidence="1">
    <location>
        <begin position="43"/>
        <end position="60"/>
    </location>
</feature>
<sequence>MTTSKRLAIPVILLVSLSLSGCFNTSQPAANQAQHNMADMPGMSSSGGQENTNSGTSDDMASSAWVGTKNTTRINSSDPIQAAVLISQTLWMSTEESNRPGGVILTDISNWQTALVSSDLIHHPNNGPVLYVNAEGIPDATLRELQRLNPKGVKDNQGTKVILVGDMNAEVAEQVKKLGFKTDIIPGGSPAAVAKAVDAYYTKSAGSNPMSVIIGSSDEASKAYTLPAVNWISHMPEPLLYVSKDQIPAETVEALKTREGKANIYILGPVDVISEQIAKELASYGKVVRIGGSSPADNAIAFARYKDPATDFGWGITTPGHNFSFISESIPLLALAAAPFSHLGKHAPMLWTAQDKLPNSAMKYLMQVEPKYSISPVEGPYNHAWITGDMSSINRFVQGQIDSALEITSASGSGHDMSNMDNRSEMDHK</sequence>
<proteinExistence type="predicted"/>
<evidence type="ECO:0000256" key="2">
    <source>
        <dbReference type="SAM" id="SignalP"/>
    </source>
</evidence>